<sequence length="910" mass="96516">MKRNSEETPEFRVVAAVADTIFPSLEADAQNAEELNMGKEIAAFMRTSGASPTVVKEVLRAISSLTPESQTQLKMLLKAMDTKAGMFALVGPLAMMPCCPTILSFPELPRARRECILQFWHLSPIPLVRKGFKGLKSLVLSTLFNCLDMRGSNPLWPAIGYPGADPARPKEPCAAKLASEAALVGATLDLATAVCRNTGQLAAMLFAHGLRVVETEEESVTIDCDAVVVGSGAGGGVAAALLAQAGMRVVVLEKGRYTKAADLSLKEREALDTMYEAGSLMTTQDAGISILAGATLGGGTRINWQASFRTPAHVRREWASEHGLEAFNTPRYDRALDAVWQRIGVTTGIQEHSGQNVQLKAGLQALGVHCGEIPRNCSPAHTCGHCCFGCPSGDKQDMTATFLPDAVAAGARILTGVFAEHVLTQKKARGTRRQAAAGVAAWMLPAPGVHLHGGRKFALRMRAPIVVGAAGALHTPALLLRSRLNAGGNVGRNLRLHPATPATAVYPKDAESFYKHYAALNTPDNPYKQRIFETPYPNEPHDKPVKPIHAWVGSTFSVYSREAADWEGSGYGPLLMTPAPHVGVAAATATWLTGRDYKRLMTWMPYTANILVLTRDRGSGRVTIGKDGLPRVTYWPNAFDRANMLKGLELALRAQNAAGAFTIGTLQADHKAERTRLQPQRNADGQLTFPEDLENFIAGVHKLGIVRNKVTVFSAHQMGSCQMGTSAKTSVVAPDGQSWQVSGLYLADASVLPTSTGVNPMVSVEATAYMIAEGLAARWKARKVKRSRAAAKKAAAAGANPNPTPSTTEGKAAPVDGAKDAPAAVEMVPKVVVDADPVAKAGGNPVITVAAAAVNEEGNETPLAPSNDASAVEAFAAANGQAHKGDAAPAMRVWESDDEDAANGVMETWP</sequence>
<dbReference type="AlphaFoldDB" id="A0AAW1R178"/>
<dbReference type="SUPFAM" id="SSF51905">
    <property type="entry name" value="FAD/NAD(P)-binding domain"/>
    <property type="match status" value="1"/>
</dbReference>
<evidence type="ECO:0000256" key="4">
    <source>
        <dbReference type="ARBA" id="ARBA00023002"/>
    </source>
</evidence>
<dbReference type="Pfam" id="PF00732">
    <property type="entry name" value="GMC_oxred_N"/>
    <property type="match status" value="1"/>
</dbReference>
<accession>A0AAW1R178</accession>
<dbReference type="InterPro" id="IPR000172">
    <property type="entry name" value="GMC_OxRdtase_N"/>
</dbReference>
<gene>
    <name evidence="8" type="ORF">WJX81_002935</name>
</gene>
<evidence type="ECO:0000256" key="3">
    <source>
        <dbReference type="ARBA" id="ARBA00022827"/>
    </source>
</evidence>
<comment type="caution">
    <text evidence="8">The sequence shown here is derived from an EMBL/GenBank/DDBJ whole genome shotgun (WGS) entry which is preliminary data.</text>
</comment>
<evidence type="ECO:0000259" key="7">
    <source>
        <dbReference type="Pfam" id="PF05199"/>
    </source>
</evidence>
<keyword evidence="9" id="KW-1185">Reference proteome</keyword>
<evidence type="ECO:0008006" key="10">
    <source>
        <dbReference type="Google" id="ProtNLM"/>
    </source>
</evidence>
<evidence type="ECO:0000256" key="2">
    <source>
        <dbReference type="ARBA" id="ARBA00022630"/>
    </source>
</evidence>
<dbReference type="PANTHER" id="PTHR46056">
    <property type="entry name" value="LONG-CHAIN-ALCOHOL OXIDASE"/>
    <property type="match status" value="1"/>
</dbReference>
<dbReference type="PANTHER" id="PTHR46056:SF12">
    <property type="entry name" value="LONG-CHAIN-ALCOHOL OXIDASE"/>
    <property type="match status" value="1"/>
</dbReference>
<organism evidence="8 9">
    <name type="scientific">Elliptochloris bilobata</name>
    <dbReference type="NCBI Taxonomy" id="381761"/>
    <lineage>
        <taxon>Eukaryota</taxon>
        <taxon>Viridiplantae</taxon>
        <taxon>Chlorophyta</taxon>
        <taxon>core chlorophytes</taxon>
        <taxon>Trebouxiophyceae</taxon>
        <taxon>Trebouxiophyceae incertae sedis</taxon>
        <taxon>Elliptochloris clade</taxon>
        <taxon>Elliptochloris</taxon>
    </lineage>
</organism>
<name>A0AAW1R178_9CHLO</name>
<dbReference type="GO" id="GO:0016614">
    <property type="term" value="F:oxidoreductase activity, acting on CH-OH group of donors"/>
    <property type="evidence" value="ECO:0007669"/>
    <property type="project" value="InterPro"/>
</dbReference>
<keyword evidence="3" id="KW-0274">FAD</keyword>
<feature type="region of interest" description="Disordered" evidence="5">
    <location>
        <begin position="792"/>
        <end position="816"/>
    </location>
</feature>
<dbReference type="Gene3D" id="3.50.50.60">
    <property type="entry name" value="FAD/NAD(P)-binding domain"/>
    <property type="match status" value="2"/>
</dbReference>
<evidence type="ECO:0000256" key="1">
    <source>
        <dbReference type="ARBA" id="ARBA00010790"/>
    </source>
</evidence>
<dbReference type="GO" id="GO:0050660">
    <property type="term" value="F:flavin adenine dinucleotide binding"/>
    <property type="evidence" value="ECO:0007669"/>
    <property type="project" value="InterPro"/>
</dbReference>
<evidence type="ECO:0000259" key="6">
    <source>
        <dbReference type="Pfam" id="PF00732"/>
    </source>
</evidence>
<feature type="domain" description="Glucose-methanol-choline oxidoreductase N-terminal" evidence="6">
    <location>
        <begin position="272"/>
        <end position="499"/>
    </location>
</feature>
<reference evidence="8 9" key="1">
    <citation type="journal article" date="2024" name="Nat. Commun.">
        <title>Phylogenomics reveals the evolutionary origins of lichenization in chlorophyte algae.</title>
        <authorList>
            <person name="Puginier C."/>
            <person name="Libourel C."/>
            <person name="Otte J."/>
            <person name="Skaloud P."/>
            <person name="Haon M."/>
            <person name="Grisel S."/>
            <person name="Petersen M."/>
            <person name="Berrin J.G."/>
            <person name="Delaux P.M."/>
            <person name="Dal Grande F."/>
            <person name="Keller J."/>
        </authorList>
    </citation>
    <scope>NUCLEOTIDE SEQUENCE [LARGE SCALE GENOMIC DNA]</scope>
    <source>
        <strain evidence="8 9">SAG 245.80</strain>
    </source>
</reference>
<evidence type="ECO:0000313" key="9">
    <source>
        <dbReference type="Proteomes" id="UP001445335"/>
    </source>
</evidence>
<dbReference type="Pfam" id="PF05199">
    <property type="entry name" value="GMC_oxred_C"/>
    <property type="match status" value="1"/>
</dbReference>
<protein>
    <recommendedName>
        <fullName evidence="10">Long-chain-alcohol oxidase</fullName>
    </recommendedName>
</protein>
<keyword evidence="4" id="KW-0560">Oxidoreductase</keyword>
<dbReference type="InterPro" id="IPR036188">
    <property type="entry name" value="FAD/NAD-bd_sf"/>
</dbReference>
<dbReference type="InterPro" id="IPR007867">
    <property type="entry name" value="GMC_OxRtase_C"/>
</dbReference>
<evidence type="ECO:0000313" key="8">
    <source>
        <dbReference type="EMBL" id="KAK9827599.1"/>
    </source>
</evidence>
<proteinExistence type="inferred from homology"/>
<comment type="similarity">
    <text evidence="1">Belongs to the GMC oxidoreductase family.</text>
</comment>
<dbReference type="Proteomes" id="UP001445335">
    <property type="component" value="Unassembled WGS sequence"/>
</dbReference>
<dbReference type="EMBL" id="JALJOU010000057">
    <property type="protein sequence ID" value="KAK9827599.1"/>
    <property type="molecule type" value="Genomic_DNA"/>
</dbReference>
<dbReference type="Pfam" id="PF13450">
    <property type="entry name" value="NAD_binding_8"/>
    <property type="match status" value="1"/>
</dbReference>
<keyword evidence="2" id="KW-0285">Flavoprotein</keyword>
<evidence type="ECO:0000256" key="5">
    <source>
        <dbReference type="SAM" id="MobiDB-lite"/>
    </source>
</evidence>
<feature type="domain" description="Glucose-methanol-choline oxidoreductase C-terminal" evidence="7">
    <location>
        <begin position="619"/>
        <end position="768"/>
    </location>
</feature>